<evidence type="ECO:0000256" key="1">
    <source>
        <dbReference type="SAM" id="MobiDB-lite"/>
    </source>
</evidence>
<evidence type="ECO:0000259" key="2">
    <source>
        <dbReference type="Pfam" id="PF15624"/>
    </source>
</evidence>
<dbReference type="EMBL" id="JAAOAN010000770">
    <property type="protein sequence ID" value="KAF5699870.1"/>
    <property type="molecule type" value="Genomic_DNA"/>
</dbReference>
<comment type="caution">
    <text evidence="3">The sequence shown here is derived from an EMBL/GenBank/DDBJ whole genome shotgun (WGS) entry which is preliminary data.</text>
</comment>
<keyword evidence="4" id="KW-1185">Reference proteome</keyword>
<dbReference type="Proteomes" id="UP000544331">
    <property type="component" value="Unassembled WGS sequence"/>
</dbReference>
<organism evidence="3 4">
    <name type="scientific">Fusarium mundagurra</name>
    <dbReference type="NCBI Taxonomy" id="1567541"/>
    <lineage>
        <taxon>Eukaryota</taxon>
        <taxon>Fungi</taxon>
        <taxon>Dikarya</taxon>
        <taxon>Ascomycota</taxon>
        <taxon>Pezizomycotina</taxon>
        <taxon>Sordariomycetes</taxon>
        <taxon>Hypocreomycetidae</taxon>
        <taxon>Hypocreales</taxon>
        <taxon>Nectriaceae</taxon>
        <taxon>Fusarium</taxon>
        <taxon>Fusarium fujikuroi species complex</taxon>
    </lineage>
</organism>
<accession>A0A8H6D1I5</accession>
<evidence type="ECO:0000313" key="4">
    <source>
        <dbReference type="Proteomes" id="UP000544331"/>
    </source>
</evidence>
<gene>
    <name evidence="3" type="ORF">FMUND_14578</name>
</gene>
<proteinExistence type="predicted"/>
<protein>
    <submittedName>
        <fullName evidence="3">Centromere associated protein</fullName>
    </submittedName>
</protein>
<dbReference type="OrthoDB" id="1939643at2759"/>
<dbReference type="AlphaFoldDB" id="A0A8H6D1I5"/>
<dbReference type="InterPro" id="IPR028929">
    <property type="entry name" value="Mif2_N"/>
</dbReference>
<feature type="region of interest" description="Disordered" evidence="1">
    <location>
        <begin position="34"/>
        <end position="105"/>
    </location>
</feature>
<feature type="compositionally biased region" description="Basic and acidic residues" evidence="1">
    <location>
        <begin position="53"/>
        <end position="62"/>
    </location>
</feature>
<feature type="compositionally biased region" description="Acidic residues" evidence="1">
    <location>
        <begin position="75"/>
        <end position="91"/>
    </location>
</feature>
<sequence>MAPRGARRSEVAEPQAIYKLGERGRKTGVELIDTGNRDEYGMQPLDDLLSSPLEKEAGSDQRYDDEDEAPRNDQYDSEDDEDEAGSEDMDIETSAIANACNHTMH</sequence>
<dbReference type="Pfam" id="PF15624">
    <property type="entry name" value="Mif2_N"/>
    <property type="match status" value="1"/>
</dbReference>
<feature type="domain" description="Mif2 N-terminal" evidence="2">
    <location>
        <begin position="17"/>
        <end position="98"/>
    </location>
</feature>
<name>A0A8H6D1I5_9HYPO</name>
<evidence type="ECO:0000313" key="3">
    <source>
        <dbReference type="EMBL" id="KAF5699870.1"/>
    </source>
</evidence>
<reference evidence="3 4" key="1">
    <citation type="submission" date="2020-05" db="EMBL/GenBank/DDBJ databases">
        <title>Identification and distribution of gene clusters putatively required for synthesis of sphingolipid metabolism inhibitors in phylogenetically diverse species of the filamentous fungus Fusarium.</title>
        <authorList>
            <person name="Kim H.-S."/>
            <person name="Busman M."/>
            <person name="Brown D.W."/>
            <person name="Divon H."/>
            <person name="Uhlig S."/>
            <person name="Proctor R.H."/>
        </authorList>
    </citation>
    <scope>NUCLEOTIDE SEQUENCE [LARGE SCALE GENOMIC DNA]</scope>
    <source>
        <strain evidence="3 4">NRRL 66235</strain>
    </source>
</reference>